<keyword evidence="5" id="KW-1185">Reference proteome</keyword>
<evidence type="ECO:0000313" key="4">
    <source>
        <dbReference type="EMBL" id="PAU68633.1"/>
    </source>
</evidence>
<dbReference type="AlphaFoldDB" id="A0A2A2EHU3"/>
<name>A0A2A2EHU3_9BIFI</name>
<dbReference type="InterPro" id="IPR029044">
    <property type="entry name" value="Nucleotide-diphossugar_trans"/>
</dbReference>
<dbReference type="GO" id="GO:0016757">
    <property type="term" value="F:glycosyltransferase activity"/>
    <property type="evidence" value="ECO:0007669"/>
    <property type="project" value="UniProtKB-KW"/>
</dbReference>
<evidence type="ECO:0000259" key="3">
    <source>
        <dbReference type="Pfam" id="PF00535"/>
    </source>
</evidence>
<dbReference type="PANTHER" id="PTHR22916">
    <property type="entry name" value="GLYCOSYLTRANSFERASE"/>
    <property type="match status" value="1"/>
</dbReference>
<comment type="caution">
    <text evidence="4">The sequence shown here is derived from an EMBL/GenBank/DDBJ whole genome shotgun (WGS) entry which is preliminary data.</text>
</comment>
<evidence type="ECO:0000256" key="2">
    <source>
        <dbReference type="ARBA" id="ARBA00022679"/>
    </source>
</evidence>
<evidence type="ECO:0000256" key="1">
    <source>
        <dbReference type="ARBA" id="ARBA00022676"/>
    </source>
</evidence>
<keyword evidence="1" id="KW-0328">Glycosyltransferase</keyword>
<sequence>MQSETQPLISVIVPIYKVERYLDDCIQSIVNQTYRNIEILLIDDGSPDNCPALCDEWANKDSRITVYHKPNGGLADARNYGLDRANGAWIYCVDSDDWIEPTLLELTYGKAHDTNSDIVSFGYRWANDDGTEFRESQDTLRMPSEGRRTSDEALTELWSNAVQNYAWSFLIRSDVYDGIRFPTGMLMEDVGTTYRLFGNADHVYFLPKPLYNYRIRPDSILGRMTPEVCKAALYFVGEVDDYMRRNKPQLKTVEMDWSVRYLCNAMLWAYQCKDAWDKDEYRTFLRETRIRLRARNRQLGMRNMSKALIFKSVMLRAHMLGPLDFIASHINVATSR</sequence>
<reference evidence="4 5" key="1">
    <citation type="journal article" date="2017" name="ISME J.">
        <title>Unveiling bifidobacterial biogeography across the mammalian branch of the tree of life.</title>
        <authorList>
            <person name="Milani C."/>
            <person name="Mangifesta M."/>
            <person name="Mancabelli L."/>
            <person name="Lugli G.A."/>
            <person name="James K."/>
            <person name="Duranti S."/>
            <person name="Turroni F."/>
            <person name="Ferrario C."/>
            <person name="Ossiprandi M.C."/>
            <person name="van Sinderen D."/>
            <person name="Ventura M."/>
        </authorList>
    </citation>
    <scope>NUCLEOTIDE SEQUENCE [LARGE SCALE GENOMIC DNA]</scope>
    <source>
        <strain evidence="5">Ham19E</strain>
    </source>
</reference>
<gene>
    <name evidence="4" type="ORF">B1526_0267</name>
</gene>
<dbReference type="Gene3D" id="3.90.550.10">
    <property type="entry name" value="Spore Coat Polysaccharide Biosynthesis Protein SpsA, Chain A"/>
    <property type="match status" value="1"/>
</dbReference>
<keyword evidence="2 4" id="KW-0808">Transferase</keyword>
<organism evidence="4 5">
    <name type="scientific">Bifidobacterium criceti</name>
    <dbReference type="NCBI Taxonomy" id="1960969"/>
    <lineage>
        <taxon>Bacteria</taxon>
        <taxon>Bacillati</taxon>
        <taxon>Actinomycetota</taxon>
        <taxon>Actinomycetes</taxon>
        <taxon>Bifidobacteriales</taxon>
        <taxon>Bifidobacteriaceae</taxon>
        <taxon>Bifidobacterium</taxon>
    </lineage>
</organism>
<proteinExistence type="predicted"/>
<dbReference type="PANTHER" id="PTHR22916:SF51">
    <property type="entry name" value="GLYCOSYLTRANSFERASE EPSH-RELATED"/>
    <property type="match status" value="1"/>
</dbReference>
<accession>A0A2A2EHU3</accession>
<evidence type="ECO:0000313" key="5">
    <source>
        <dbReference type="Proteomes" id="UP000218399"/>
    </source>
</evidence>
<dbReference type="Proteomes" id="UP000218399">
    <property type="component" value="Unassembled WGS sequence"/>
</dbReference>
<protein>
    <submittedName>
        <fullName evidence="4">Glycosyl transferase CpsJ</fullName>
    </submittedName>
</protein>
<dbReference type="RefSeq" id="WP_095614346.1">
    <property type="nucleotide sequence ID" value="NZ_MVOH01000004.1"/>
</dbReference>
<feature type="domain" description="Glycosyltransferase 2-like" evidence="3">
    <location>
        <begin position="10"/>
        <end position="143"/>
    </location>
</feature>
<dbReference type="EMBL" id="MVOH01000004">
    <property type="protein sequence ID" value="PAU68633.1"/>
    <property type="molecule type" value="Genomic_DNA"/>
</dbReference>
<dbReference type="Pfam" id="PF00535">
    <property type="entry name" value="Glycos_transf_2"/>
    <property type="match status" value="1"/>
</dbReference>
<dbReference type="OrthoDB" id="3171021at2"/>
<dbReference type="InterPro" id="IPR001173">
    <property type="entry name" value="Glyco_trans_2-like"/>
</dbReference>
<dbReference type="CDD" id="cd00761">
    <property type="entry name" value="Glyco_tranf_GTA_type"/>
    <property type="match status" value="1"/>
</dbReference>
<dbReference type="SUPFAM" id="SSF53448">
    <property type="entry name" value="Nucleotide-diphospho-sugar transferases"/>
    <property type="match status" value="1"/>
</dbReference>